<keyword evidence="5" id="KW-0949">S-adenosyl-L-methionine</keyword>
<dbReference type="GO" id="GO:0008168">
    <property type="term" value="F:methyltransferase activity"/>
    <property type="evidence" value="ECO:0007669"/>
    <property type="project" value="UniProtKB-KW"/>
</dbReference>
<name>A0ABY1X7I0_9HYPH</name>
<evidence type="ECO:0000256" key="5">
    <source>
        <dbReference type="PROSITE-ProRule" id="PRU01016"/>
    </source>
</evidence>
<dbReference type="EMBL" id="SIOX01000001">
    <property type="protein sequence ID" value="TAX81151.1"/>
    <property type="molecule type" value="Genomic_DNA"/>
</dbReference>
<evidence type="ECO:0000256" key="6">
    <source>
        <dbReference type="SAM" id="MobiDB-lite"/>
    </source>
</evidence>
<keyword evidence="2 5" id="KW-0808">Transferase</keyword>
<evidence type="ECO:0000256" key="4">
    <source>
        <dbReference type="ARBA" id="ARBA00047422"/>
    </source>
</evidence>
<keyword evidence="3" id="KW-0680">Restriction system</keyword>
<dbReference type="GO" id="GO:0032259">
    <property type="term" value="P:methylation"/>
    <property type="evidence" value="ECO:0007669"/>
    <property type="project" value="UniProtKB-KW"/>
</dbReference>
<keyword evidence="1 5" id="KW-0489">Methyltransferase</keyword>
<evidence type="ECO:0000313" key="7">
    <source>
        <dbReference type="EMBL" id="TAX81151.1"/>
    </source>
</evidence>
<evidence type="ECO:0000256" key="1">
    <source>
        <dbReference type="ARBA" id="ARBA00022603"/>
    </source>
</evidence>
<dbReference type="Proteomes" id="UP000291659">
    <property type="component" value="Unassembled WGS sequence"/>
</dbReference>
<dbReference type="InterPro" id="IPR029063">
    <property type="entry name" value="SAM-dependent_MTases_sf"/>
</dbReference>
<accession>A0ABY1X7I0</accession>
<feature type="region of interest" description="Disordered" evidence="6">
    <location>
        <begin position="572"/>
        <end position="593"/>
    </location>
</feature>
<feature type="compositionally biased region" description="Basic and acidic residues" evidence="6">
    <location>
        <begin position="573"/>
        <end position="587"/>
    </location>
</feature>
<dbReference type="RefSeq" id="WP_130762898.1">
    <property type="nucleotide sequence ID" value="NZ_SILL01000001.1"/>
</dbReference>
<evidence type="ECO:0000313" key="8">
    <source>
        <dbReference type="Proteomes" id="UP000291659"/>
    </source>
</evidence>
<comment type="catalytic activity">
    <reaction evidence="4">
        <text>a 2'-deoxycytidine in DNA + S-adenosyl-L-methionine = a 5-methyl-2'-deoxycytidine in DNA + S-adenosyl-L-homocysteine + H(+)</text>
        <dbReference type="Rhea" id="RHEA:13681"/>
        <dbReference type="Rhea" id="RHEA-COMP:11369"/>
        <dbReference type="Rhea" id="RHEA-COMP:11370"/>
        <dbReference type="ChEBI" id="CHEBI:15378"/>
        <dbReference type="ChEBI" id="CHEBI:57856"/>
        <dbReference type="ChEBI" id="CHEBI:59789"/>
        <dbReference type="ChEBI" id="CHEBI:85452"/>
        <dbReference type="ChEBI" id="CHEBI:85454"/>
        <dbReference type="EC" id="2.1.1.37"/>
    </reaction>
</comment>
<protein>
    <submittedName>
        <fullName evidence="7">DNA cytosine methyltransferase</fullName>
    </submittedName>
</protein>
<evidence type="ECO:0000256" key="2">
    <source>
        <dbReference type="ARBA" id="ARBA00022679"/>
    </source>
</evidence>
<dbReference type="InterPro" id="IPR001525">
    <property type="entry name" value="C5_MeTfrase"/>
</dbReference>
<dbReference type="Pfam" id="PF00145">
    <property type="entry name" value="DNA_methylase"/>
    <property type="match status" value="1"/>
</dbReference>
<dbReference type="SUPFAM" id="SSF53335">
    <property type="entry name" value="S-adenosyl-L-methionine-dependent methyltransferases"/>
    <property type="match status" value="1"/>
</dbReference>
<sequence length="816" mass="91642">MPKTKETEQKAWRSPASIRKYVLELRQKNTRTSLTLSDSIAKLHALGQEPESFLRGLGVSETDYRVLAAVPKLLARHRVALKDQRVDFDTLKALVEVGMRSRAKALRQITKGIPVDAEGVRAMEAKYQDRKTSAAAKVYALGRDRLKNALMERVQQQEAQFLESAATLLGEMRRFADEPGNTPRVRNSIIHKSGELLIIFESLFGSEFVPVEDWEILGSKDKLAKHYAQAHYALTELAAGHFHDTLPVIDPKDFRGPSPIYEAALKRWTALDSVAFLSGVAPPPAPAKQKITRAVQRLGAIELCAGIGGQALGIQSAGFKLLGLYEKDETAVQTIAVNRPSWQPTQCDIREDGDKLLRDIAERLRTFSDDPSYRVDLIAAALPWRAWDGHGQGLSDPDDLLGTAKGIIEKLRPKSFFFEVAKEFEEARYLKDFNALTSFFARLGYHTEIFRPHFPDFGVPQARGKIYLIGIQKRFAAKLRLPAMELKDTRGEQPKSSKKLHRRRTLEDILDKVVFAGRTRKRIGAPGKEQFMFDKWAEYWTKTYGKKTEVPDLSRGLNNFRKPKAARTLAPEIRADGTKRRGPKPKEPVAATVENGGPYLPEGFWETWQARGFDIRDRLEKLPGRDGTQRSLIPITPQVLKALQGYPMSWHLIGSTDEQINHVCEATPPVIALAIARAIYAALNSKINDSFISSASAIGADAPETRLVEVTTGDNEILKRWIRLPPSPPSAILNGTEVELKLGKAWNYGIRANRGELTKYLREEDVGHDYDDEDDHYYDGRDEHEFPEDDDHGQEREPVEKPLPGTDAASLVRRLL</sequence>
<reference evidence="7 8" key="1">
    <citation type="submission" date="2019-02" db="EMBL/GenBank/DDBJ databases">
        <title>The genomic architecture of introgression among sibling species of bacteria.</title>
        <authorList>
            <person name="Cavassim M.I.A."/>
            <person name="Moeskjaer S."/>
            <person name="Moslemi C."/>
            <person name="Fields B."/>
            <person name="Bachmann A."/>
            <person name="Vilhjalmsson B."/>
            <person name="Schierup M.H."/>
            <person name="Young J.P.W."/>
            <person name="Andersen S.U."/>
        </authorList>
    </citation>
    <scope>NUCLEOTIDE SEQUENCE [LARGE SCALE GENOMIC DNA]</scope>
    <source>
        <strain evidence="7 8">SM141A</strain>
    </source>
</reference>
<organism evidence="7 8">
    <name type="scientific">Rhizobium ruizarguesonis</name>
    <dbReference type="NCBI Taxonomy" id="2081791"/>
    <lineage>
        <taxon>Bacteria</taxon>
        <taxon>Pseudomonadati</taxon>
        <taxon>Pseudomonadota</taxon>
        <taxon>Alphaproteobacteria</taxon>
        <taxon>Hyphomicrobiales</taxon>
        <taxon>Rhizobiaceae</taxon>
        <taxon>Rhizobium/Agrobacterium group</taxon>
        <taxon>Rhizobium</taxon>
    </lineage>
</organism>
<comment type="caution">
    <text evidence="5">Lacks conserved residue(s) required for the propagation of feature annotation.</text>
</comment>
<proteinExistence type="inferred from homology"/>
<dbReference type="PRINTS" id="PR00105">
    <property type="entry name" value="C5METTRFRASE"/>
</dbReference>
<gene>
    <name evidence="7" type="ORF">ELH98_08765</name>
</gene>
<comment type="similarity">
    <text evidence="5">Belongs to the class I-like SAM-binding methyltransferase superfamily. C5-methyltransferase family.</text>
</comment>
<dbReference type="Gene3D" id="3.40.50.150">
    <property type="entry name" value="Vaccinia Virus protein VP39"/>
    <property type="match status" value="1"/>
</dbReference>
<comment type="caution">
    <text evidence="7">The sequence shown here is derived from an EMBL/GenBank/DDBJ whole genome shotgun (WGS) entry which is preliminary data.</text>
</comment>
<dbReference type="PROSITE" id="PS51679">
    <property type="entry name" value="SAM_MT_C5"/>
    <property type="match status" value="1"/>
</dbReference>
<keyword evidence="8" id="KW-1185">Reference proteome</keyword>
<feature type="region of interest" description="Disordered" evidence="6">
    <location>
        <begin position="768"/>
        <end position="808"/>
    </location>
</feature>
<evidence type="ECO:0000256" key="3">
    <source>
        <dbReference type="ARBA" id="ARBA00022747"/>
    </source>
</evidence>